<proteinExistence type="predicted"/>
<dbReference type="InterPro" id="IPR005801">
    <property type="entry name" value="ADC_synthase"/>
</dbReference>
<dbReference type="RefSeq" id="WP_235294466.1">
    <property type="nucleotide sequence ID" value="NZ_BSOH01000015.1"/>
</dbReference>
<accession>A0AA37WGS9</accession>
<dbReference type="PANTHER" id="PTHR42839:SF2">
    <property type="entry name" value="ISOCHORISMATE SYNTHASE ENTC"/>
    <property type="match status" value="1"/>
</dbReference>
<dbReference type="Gene3D" id="3.60.120.10">
    <property type="entry name" value="Anthranilate synthase"/>
    <property type="match status" value="1"/>
</dbReference>
<dbReference type="PANTHER" id="PTHR42839">
    <property type="entry name" value="ISOCHORISMATE SYNTHASE ENTC"/>
    <property type="match status" value="1"/>
</dbReference>
<comment type="caution">
    <text evidence="2">The sequence shown here is derived from an EMBL/GenBank/DDBJ whole genome shotgun (WGS) entry which is preliminary data.</text>
</comment>
<reference evidence="2" key="1">
    <citation type="journal article" date="2014" name="Int. J. Syst. Evol. Microbiol.">
        <title>Complete genome sequence of Corynebacterium casei LMG S-19264T (=DSM 44701T), isolated from a smear-ripened cheese.</title>
        <authorList>
            <consortium name="US DOE Joint Genome Institute (JGI-PGF)"/>
            <person name="Walter F."/>
            <person name="Albersmeier A."/>
            <person name="Kalinowski J."/>
            <person name="Ruckert C."/>
        </authorList>
    </citation>
    <scope>NUCLEOTIDE SEQUENCE</scope>
    <source>
        <strain evidence="2">NBRC 108769</strain>
    </source>
</reference>
<feature type="domain" description="Chorismate-utilising enzyme C-terminal" evidence="1">
    <location>
        <begin position="96"/>
        <end position="341"/>
    </location>
</feature>
<evidence type="ECO:0000313" key="3">
    <source>
        <dbReference type="Proteomes" id="UP001156666"/>
    </source>
</evidence>
<dbReference type="Pfam" id="PF00425">
    <property type="entry name" value="Chorismate_bind"/>
    <property type="match status" value="1"/>
</dbReference>
<dbReference type="InterPro" id="IPR015890">
    <property type="entry name" value="Chorismate_C"/>
</dbReference>
<protein>
    <recommendedName>
        <fullName evidence="1">Chorismate-utilising enzyme C-terminal domain-containing protein</fullName>
    </recommendedName>
</protein>
<dbReference type="Proteomes" id="UP001156666">
    <property type="component" value="Unassembled WGS sequence"/>
</dbReference>
<name>A0AA37WGS9_9BACT</name>
<dbReference type="SUPFAM" id="SSF56322">
    <property type="entry name" value="ADC synthase"/>
    <property type="match status" value="1"/>
</dbReference>
<dbReference type="EMBL" id="BSOH01000015">
    <property type="protein sequence ID" value="GLR18105.1"/>
    <property type="molecule type" value="Genomic_DNA"/>
</dbReference>
<evidence type="ECO:0000259" key="1">
    <source>
        <dbReference type="Pfam" id="PF00425"/>
    </source>
</evidence>
<gene>
    <name evidence="2" type="ORF">GCM10007940_27200</name>
</gene>
<dbReference type="AlphaFoldDB" id="A0AA37WGS9"/>
<reference evidence="2" key="2">
    <citation type="submission" date="2023-01" db="EMBL/GenBank/DDBJ databases">
        <title>Draft genome sequence of Portibacter lacus strain NBRC 108769.</title>
        <authorList>
            <person name="Sun Q."/>
            <person name="Mori K."/>
        </authorList>
    </citation>
    <scope>NUCLEOTIDE SEQUENCE</scope>
    <source>
        <strain evidence="2">NBRC 108769</strain>
    </source>
</reference>
<organism evidence="2 3">
    <name type="scientific">Portibacter lacus</name>
    <dbReference type="NCBI Taxonomy" id="1099794"/>
    <lineage>
        <taxon>Bacteria</taxon>
        <taxon>Pseudomonadati</taxon>
        <taxon>Bacteroidota</taxon>
        <taxon>Saprospiria</taxon>
        <taxon>Saprospirales</taxon>
        <taxon>Haliscomenobacteraceae</taxon>
        <taxon>Portibacter</taxon>
    </lineage>
</organism>
<keyword evidence="3" id="KW-1185">Reference proteome</keyword>
<evidence type="ECO:0000313" key="2">
    <source>
        <dbReference type="EMBL" id="GLR18105.1"/>
    </source>
</evidence>
<sequence>MVKDLISKNIPFVIFREPGQETTFIIQKSPLSLVDDLTISQKGFYIFPFSKREESSPLFFSPDYIFDYHSKEKQDLDLPTLNAPEIRPQLLYEVGQEEYIKDLNKYLETFKSQGIKKAIYSRIKTEELSGELNIESFFENLIDHYPKAFVYVVHIPGDGIWMGASPELLLSYHQQKAKTVALAGTLKIDPKKAAPEWTRKEIDEHRLVEKHIISLCESMDLPFEKSSVRTNNTGKVYHLKSDFEIEIPPQSIVPFLNKLHPTPAISGLPQEQSLDLIYEVEQHERSYYCGFLGYVDDINQFNLFINLRCMKIANHQVSFFGGGGITPESDIDKEWEETNVKMSTLTDILPKHVDNKKISTVSC</sequence>